<comment type="caution">
    <text evidence="3">The sequence shown here is derived from an EMBL/GenBank/DDBJ whole genome shotgun (WGS) entry which is preliminary data.</text>
</comment>
<dbReference type="AlphaFoldDB" id="A0A846RHL5"/>
<dbReference type="EMBL" id="JAATJL010000001">
    <property type="protein sequence ID" value="NJC21190.1"/>
    <property type="molecule type" value="Genomic_DNA"/>
</dbReference>
<dbReference type="Gene3D" id="1.25.40.10">
    <property type="entry name" value="Tetratricopeptide repeat domain"/>
    <property type="match status" value="1"/>
</dbReference>
<reference evidence="3 4" key="1">
    <citation type="submission" date="2020-03" db="EMBL/GenBank/DDBJ databases">
        <title>Sequencing the genomes of 1000 actinobacteria strains.</title>
        <authorList>
            <person name="Klenk H.-P."/>
        </authorList>
    </citation>
    <scope>NUCLEOTIDE SEQUENCE [LARGE SCALE GENOMIC DNA]</scope>
    <source>
        <strain evidence="3 4">DSM 16403</strain>
    </source>
</reference>
<sequence>MPAQKPDQFDITSPDQPADASRSNWEDQIAGFWASFNGDNADAMVALMRELASQCPYQDGRADYELGGVFDSVGREHDALEYYERALVKGLDAERTAQMRIQHASTLRNVGRPDDAVAMLSDGEERDDATAVFLALALHSADRKDEALSVALTALADHLPRFGRSARAYAEDLLNQ</sequence>
<proteinExistence type="predicted"/>
<accession>A0A846RHL5</accession>
<organism evidence="3 4">
    <name type="scientific">Arthrobacter pigmenti</name>
    <dbReference type="NCBI Taxonomy" id="271432"/>
    <lineage>
        <taxon>Bacteria</taxon>
        <taxon>Bacillati</taxon>
        <taxon>Actinomycetota</taxon>
        <taxon>Actinomycetes</taxon>
        <taxon>Micrococcales</taxon>
        <taxon>Micrococcaceae</taxon>
        <taxon>Arthrobacter</taxon>
    </lineage>
</organism>
<feature type="domain" description="Tetratrico peptide repeat group 5" evidence="2">
    <location>
        <begin position="61"/>
        <end position="173"/>
    </location>
</feature>
<protein>
    <submittedName>
        <fullName evidence="3">Tetratricopeptide (TPR) repeat protein</fullName>
    </submittedName>
</protein>
<dbReference type="SUPFAM" id="SSF48452">
    <property type="entry name" value="TPR-like"/>
    <property type="match status" value="1"/>
</dbReference>
<dbReference type="InterPro" id="IPR011990">
    <property type="entry name" value="TPR-like_helical_dom_sf"/>
</dbReference>
<dbReference type="Pfam" id="PF12688">
    <property type="entry name" value="TPR_5"/>
    <property type="match status" value="1"/>
</dbReference>
<evidence type="ECO:0000256" key="1">
    <source>
        <dbReference type="SAM" id="MobiDB-lite"/>
    </source>
</evidence>
<gene>
    <name evidence="3" type="ORF">BJ994_000266</name>
</gene>
<evidence type="ECO:0000313" key="4">
    <source>
        <dbReference type="Proteomes" id="UP000547458"/>
    </source>
</evidence>
<keyword evidence="4" id="KW-1185">Reference proteome</keyword>
<evidence type="ECO:0000313" key="3">
    <source>
        <dbReference type="EMBL" id="NJC21190.1"/>
    </source>
</evidence>
<evidence type="ECO:0000259" key="2">
    <source>
        <dbReference type="Pfam" id="PF12688"/>
    </source>
</evidence>
<feature type="region of interest" description="Disordered" evidence="1">
    <location>
        <begin position="1"/>
        <end position="23"/>
    </location>
</feature>
<dbReference type="Proteomes" id="UP000547458">
    <property type="component" value="Unassembled WGS sequence"/>
</dbReference>
<dbReference type="RefSeq" id="WP_167990634.1">
    <property type="nucleotide sequence ID" value="NZ_JAATJL010000001.1"/>
</dbReference>
<dbReference type="InterPro" id="IPR041656">
    <property type="entry name" value="TPR_5"/>
</dbReference>
<name>A0A846RHL5_9MICC</name>